<evidence type="ECO:0000256" key="1">
    <source>
        <dbReference type="SAM" id="MobiDB-lite"/>
    </source>
</evidence>
<dbReference type="Pfam" id="PF14559">
    <property type="entry name" value="TPR_19"/>
    <property type="match status" value="1"/>
</dbReference>
<protein>
    <recommendedName>
        <fullName evidence="4">Tetratricopeptide repeat-like superfamily protein</fullName>
    </recommendedName>
</protein>
<dbReference type="PANTHER" id="PTHR26312">
    <property type="entry name" value="TETRATRICOPEPTIDE REPEAT PROTEIN 5"/>
    <property type="match status" value="1"/>
</dbReference>
<dbReference type="SUPFAM" id="SSF48452">
    <property type="entry name" value="TPR-like"/>
    <property type="match status" value="1"/>
</dbReference>
<accession>A0ABD1VTJ1</accession>
<reference evidence="3" key="1">
    <citation type="submission" date="2024-07" db="EMBL/GenBank/DDBJ databases">
        <title>Two chromosome-level genome assemblies of Korean endemic species Abeliophyllum distichum and Forsythia ovata (Oleaceae).</title>
        <authorList>
            <person name="Jang H."/>
        </authorList>
    </citation>
    <scope>NUCLEOTIDE SEQUENCE [LARGE SCALE GENOMIC DNA]</scope>
</reference>
<gene>
    <name evidence="2" type="ORF">Adt_01677</name>
</gene>
<dbReference type="AlphaFoldDB" id="A0ABD1VTJ1"/>
<comment type="caution">
    <text evidence="2">The sequence shown here is derived from an EMBL/GenBank/DDBJ whole genome shotgun (WGS) entry which is preliminary data.</text>
</comment>
<feature type="region of interest" description="Disordered" evidence="1">
    <location>
        <begin position="122"/>
        <end position="144"/>
    </location>
</feature>
<sequence>MLLRSSSTPVLGSLLSSISESPNNNHYQSEVPNSTTKDTPTSIHKKLSCGPKHYPKPLWHLSPSSMSQRSQNGFRRVQSEGNLEELANVSYNVDDLSFSNVSKKFARKPNCLLHNLGTCQEDECSDEDEEENEGDFESIEENGEFSNESKFKVHNMHMKEEMASVNEYGTLRFEGERKMYLATGLGVADISYFDGDEPVGGGNGRSGGGDGGGNYRPVAFDRDGGDSRGGLGMEEYYKRMLEESPGNPLFLRNYAQFLYQTKGDLQGAEEYYSRAILADPGDGEILSQYAKLLWELHHDEDRATNYFERAVQLSSHDSHIQAAYASFLWEIEDEDQDEASGDPHIGQPPVHNLVMASATA</sequence>
<feature type="compositionally biased region" description="Polar residues" evidence="1">
    <location>
        <begin position="62"/>
        <end position="73"/>
    </location>
</feature>
<evidence type="ECO:0000313" key="3">
    <source>
        <dbReference type="Proteomes" id="UP001604336"/>
    </source>
</evidence>
<feature type="region of interest" description="Disordered" evidence="1">
    <location>
        <begin position="14"/>
        <end position="75"/>
    </location>
</feature>
<feature type="compositionally biased region" description="Acidic residues" evidence="1">
    <location>
        <begin position="122"/>
        <end position="143"/>
    </location>
</feature>
<feature type="region of interest" description="Disordered" evidence="1">
    <location>
        <begin position="199"/>
        <end position="224"/>
    </location>
</feature>
<feature type="compositionally biased region" description="Gly residues" evidence="1">
    <location>
        <begin position="199"/>
        <end position="214"/>
    </location>
</feature>
<keyword evidence="3" id="KW-1185">Reference proteome</keyword>
<dbReference type="InterPro" id="IPR011990">
    <property type="entry name" value="TPR-like_helical_dom_sf"/>
</dbReference>
<organism evidence="2 3">
    <name type="scientific">Abeliophyllum distichum</name>
    <dbReference type="NCBI Taxonomy" id="126358"/>
    <lineage>
        <taxon>Eukaryota</taxon>
        <taxon>Viridiplantae</taxon>
        <taxon>Streptophyta</taxon>
        <taxon>Embryophyta</taxon>
        <taxon>Tracheophyta</taxon>
        <taxon>Spermatophyta</taxon>
        <taxon>Magnoliopsida</taxon>
        <taxon>eudicotyledons</taxon>
        <taxon>Gunneridae</taxon>
        <taxon>Pentapetalae</taxon>
        <taxon>asterids</taxon>
        <taxon>lamiids</taxon>
        <taxon>Lamiales</taxon>
        <taxon>Oleaceae</taxon>
        <taxon>Forsythieae</taxon>
        <taxon>Abeliophyllum</taxon>
    </lineage>
</organism>
<dbReference type="Gene3D" id="1.25.40.10">
    <property type="entry name" value="Tetratricopeptide repeat domain"/>
    <property type="match status" value="1"/>
</dbReference>
<evidence type="ECO:0000313" key="2">
    <source>
        <dbReference type="EMBL" id="KAL2540699.1"/>
    </source>
</evidence>
<dbReference type="EMBL" id="JBFOLK010000001">
    <property type="protein sequence ID" value="KAL2540699.1"/>
    <property type="molecule type" value="Genomic_DNA"/>
</dbReference>
<dbReference type="Proteomes" id="UP001604336">
    <property type="component" value="Unassembled WGS sequence"/>
</dbReference>
<proteinExistence type="predicted"/>
<feature type="compositionally biased region" description="Polar residues" evidence="1">
    <location>
        <begin position="14"/>
        <end position="42"/>
    </location>
</feature>
<name>A0ABD1VTJ1_9LAMI</name>
<evidence type="ECO:0008006" key="4">
    <source>
        <dbReference type="Google" id="ProtNLM"/>
    </source>
</evidence>
<dbReference type="PANTHER" id="PTHR26312:SF221">
    <property type="entry name" value="OS04G0510600 PROTEIN"/>
    <property type="match status" value="1"/>
</dbReference>